<dbReference type="Ensembl" id="ENSMMNT00015027996.1">
    <property type="protein sequence ID" value="ENSMMNP00015025464.1"/>
    <property type="gene ID" value="ENSMMNG00015018650.1"/>
</dbReference>
<sequence>MKLYTVFHSGCINLHSPQQCTMVLVSPHPFQYLSFKKNQSHANRSEVISHCSSDLHFPDNSAICNNKDDPGGPYAK</sequence>
<dbReference type="Proteomes" id="UP000694561">
    <property type="component" value="Unplaced"/>
</dbReference>
<proteinExistence type="predicted"/>
<reference evidence="1" key="1">
    <citation type="submission" date="2025-08" db="UniProtKB">
        <authorList>
            <consortium name="Ensembl"/>
        </authorList>
    </citation>
    <scope>IDENTIFICATION</scope>
</reference>
<name>A0A8C6C2J5_MONMO</name>
<protein>
    <submittedName>
        <fullName evidence="1">Uncharacterized protein</fullName>
    </submittedName>
</protein>
<reference evidence="1" key="2">
    <citation type="submission" date="2025-09" db="UniProtKB">
        <authorList>
            <consortium name="Ensembl"/>
        </authorList>
    </citation>
    <scope>IDENTIFICATION</scope>
</reference>
<dbReference type="GeneTree" id="ENSGT01150000290440"/>
<keyword evidence="2" id="KW-1185">Reference proteome</keyword>
<dbReference type="AlphaFoldDB" id="A0A8C6C2J5"/>
<evidence type="ECO:0000313" key="1">
    <source>
        <dbReference type="Ensembl" id="ENSMMNP00015025464.1"/>
    </source>
</evidence>
<evidence type="ECO:0000313" key="2">
    <source>
        <dbReference type="Proteomes" id="UP000694561"/>
    </source>
</evidence>
<organism evidence="1 2">
    <name type="scientific">Monodon monoceros</name>
    <name type="common">Narwhal</name>
    <name type="synonym">Ceratodon monodon</name>
    <dbReference type="NCBI Taxonomy" id="40151"/>
    <lineage>
        <taxon>Eukaryota</taxon>
        <taxon>Metazoa</taxon>
        <taxon>Chordata</taxon>
        <taxon>Craniata</taxon>
        <taxon>Vertebrata</taxon>
        <taxon>Euteleostomi</taxon>
        <taxon>Mammalia</taxon>
        <taxon>Eutheria</taxon>
        <taxon>Laurasiatheria</taxon>
        <taxon>Artiodactyla</taxon>
        <taxon>Whippomorpha</taxon>
        <taxon>Cetacea</taxon>
        <taxon>Odontoceti</taxon>
        <taxon>Monodontidae</taxon>
        <taxon>Monodon</taxon>
    </lineage>
</organism>
<accession>A0A8C6C2J5</accession>